<dbReference type="SFLD" id="SFLDG00358">
    <property type="entry name" value="Main_(cytGST)"/>
    <property type="match status" value="1"/>
</dbReference>
<dbReference type="Gene3D" id="1.20.1050.10">
    <property type="match status" value="1"/>
</dbReference>
<dbReference type="Gene3D" id="3.40.30.10">
    <property type="entry name" value="Glutaredoxin"/>
    <property type="match status" value="1"/>
</dbReference>
<evidence type="ECO:0000259" key="5">
    <source>
        <dbReference type="PROSITE" id="PS50405"/>
    </source>
</evidence>
<evidence type="ECO:0000313" key="7">
    <source>
        <dbReference type="Proteomes" id="UP000002704"/>
    </source>
</evidence>
<dbReference type="SUPFAM" id="SSF47616">
    <property type="entry name" value="GST C-terminal domain-like"/>
    <property type="match status" value="1"/>
</dbReference>
<sequence length="227" mass="25206">MSAASDPAYAACPFTGKEADMLKIWGRKNSSNVRKPLWAAEELGLAYEAIDAGGAFGVVDTPEYRAMNPNGRVPVIQDDGFVLWESNAIVRYLLAKHAADTSWYPADPQTRATADKWMDWTTSSFAGPFRTVFWGVLRTPADKQDWPAIHAAIKECDSLLAMADQALKHQPYLSGSEIGMGDIPLGSFIYAWFEMPIERAPQPNLEAWYARLKQRPAYQKAVMTALT</sequence>
<evidence type="ECO:0000259" key="4">
    <source>
        <dbReference type="PROSITE" id="PS50404"/>
    </source>
</evidence>
<feature type="domain" description="GST C-terminal" evidence="5">
    <location>
        <begin position="107"/>
        <end position="227"/>
    </location>
</feature>
<comment type="similarity">
    <text evidence="1 3">Belongs to the GST superfamily.</text>
</comment>
<feature type="domain" description="GST N-terminal" evidence="4">
    <location>
        <begin position="20"/>
        <end position="101"/>
    </location>
</feature>
<dbReference type="HOGENOM" id="CLU_011226_6_2_6"/>
<dbReference type="CDD" id="cd03047">
    <property type="entry name" value="GST_N_2"/>
    <property type="match status" value="1"/>
</dbReference>
<accession>Q3K8I5</accession>
<organism evidence="6 7">
    <name type="scientific">Pseudomonas fluorescens (strain Pf0-1)</name>
    <dbReference type="NCBI Taxonomy" id="205922"/>
    <lineage>
        <taxon>Bacteria</taxon>
        <taxon>Pseudomonadati</taxon>
        <taxon>Pseudomonadota</taxon>
        <taxon>Gammaproteobacteria</taxon>
        <taxon>Pseudomonadales</taxon>
        <taxon>Pseudomonadaceae</taxon>
        <taxon>Pseudomonas</taxon>
    </lineage>
</organism>
<proteinExistence type="inferred from homology"/>
<dbReference type="eggNOG" id="COG0625">
    <property type="taxonomic scope" value="Bacteria"/>
</dbReference>
<dbReference type="SFLD" id="SFLDS00019">
    <property type="entry name" value="Glutathione_Transferase_(cytos"/>
    <property type="match status" value="1"/>
</dbReference>
<reference evidence="6 7" key="1">
    <citation type="journal article" date="2009" name="Genome Biol.">
        <title>Genomic and genetic analyses of diversity and plant interactions of Pseudomonas fluorescens.</title>
        <authorList>
            <person name="Silby M.W."/>
            <person name="Cerdeno-Tarraga A.M."/>
            <person name="Vernikos G.S."/>
            <person name="Giddens S.R."/>
            <person name="Jackson R.W."/>
            <person name="Preston G.M."/>
            <person name="Zhang X.X."/>
            <person name="Moon C.D."/>
            <person name="Gehrig S.M."/>
            <person name="Godfrey S.A."/>
            <person name="Knight C.G."/>
            <person name="Malone J.G."/>
            <person name="Robinson Z."/>
            <person name="Spiers A.J."/>
            <person name="Harris S."/>
            <person name="Challis G.L."/>
            <person name="Yaxley A.M."/>
            <person name="Harris D."/>
            <person name="Seeger K."/>
            <person name="Murphy L."/>
            <person name="Rutter S."/>
            <person name="Squares R."/>
            <person name="Quail M.A."/>
            <person name="Saunders E."/>
            <person name="Mavromatis K."/>
            <person name="Brettin T.S."/>
            <person name="Bentley S.D."/>
            <person name="Hothersall J."/>
            <person name="Stephens E."/>
            <person name="Thomas C.M."/>
            <person name="Parkhill J."/>
            <person name="Levy S.B."/>
            <person name="Rainey P.B."/>
            <person name="Thomson N.R."/>
        </authorList>
    </citation>
    <scope>NUCLEOTIDE SEQUENCE [LARGE SCALE GENOMIC DNA]</scope>
    <source>
        <strain evidence="6 7">Pf0-1</strain>
    </source>
</reference>
<dbReference type="InterPro" id="IPR036282">
    <property type="entry name" value="Glutathione-S-Trfase_C_sf"/>
</dbReference>
<dbReference type="Pfam" id="PF00043">
    <property type="entry name" value="GST_C"/>
    <property type="match status" value="1"/>
</dbReference>
<dbReference type="PANTHER" id="PTHR44051:SF19">
    <property type="entry name" value="DISULFIDE-BOND OXIDOREDUCTASE YFCG"/>
    <property type="match status" value="1"/>
</dbReference>
<evidence type="ECO:0000256" key="1">
    <source>
        <dbReference type="ARBA" id="ARBA00007409"/>
    </source>
</evidence>
<dbReference type="EMBL" id="CP000094">
    <property type="protein sequence ID" value="ABA75919.1"/>
    <property type="molecule type" value="Genomic_DNA"/>
</dbReference>
<dbReference type="SUPFAM" id="SSF52833">
    <property type="entry name" value="Thioredoxin-like"/>
    <property type="match status" value="1"/>
</dbReference>
<dbReference type="CDD" id="cd03180">
    <property type="entry name" value="GST_C_2"/>
    <property type="match status" value="1"/>
</dbReference>
<gene>
    <name evidence="6" type="ordered locus">Pfl01_4182</name>
</gene>
<dbReference type="InterPro" id="IPR004045">
    <property type="entry name" value="Glutathione_S-Trfase_N"/>
</dbReference>
<evidence type="ECO:0000313" key="6">
    <source>
        <dbReference type="EMBL" id="ABA75919.1"/>
    </source>
</evidence>
<dbReference type="GO" id="GO:0016740">
    <property type="term" value="F:transferase activity"/>
    <property type="evidence" value="ECO:0007669"/>
    <property type="project" value="UniProtKB-KW"/>
</dbReference>
<dbReference type="PROSITE" id="PS50404">
    <property type="entry name" value="GST_NTER"/>
    <property type="match status" value="1"/>
</dbReference>
<dbReference type="Proteomes" id="UP000002704">
    <property type="component" value="Chromosome"/>
</dbReference>
<dbReference type="InterPro" id="IPR004046">
    <property type="entry name" value="GST_C"/>
</dbReference>
<dbReference type="SFLD" id="SFLDG01150">
    <property type="entry name" value="Main.1:_Beta-like"/>
    <property type="match status" value="1"/>
</dbReference>
<name>Q3K8I5_PSEPF</name>
<evidence type="ECO:0000256" key="2">
    <source>
        <dbReference type="ARBA" id="ARBA00022679"/>
    </source>
</evidence>
<dbReference type="InterPro" id="IPR040079">
    <property type="entry name" value="Glutathione_S-Trfase"/>
</dbReference>
<evidence type="ECO:0000256" key="3">
    <source>
        <dbReference type="RuleBase" id="RU003494"/>
    </source>
</evidence>
<dbReference type="Pfam" id="PF02798">
    <property type="entry name" value="GST_N"/>
    <property type="match status" value="1"/>
</dbReference>
<dbReference type="KEGG" id="pfo:Pfl01_4182"/>
<dbReference type="AlphaFoldDB" id="Q3K8I5"/>
<dbReference type="PANTHER" id="PTHR44051">
    <property type="entry name" value="GLUTATHIONE S-TRANSFERASE-RELATED"/>
    <property type="match status" value="1"/>
</dbReference>
<dbReference type="InterPro" id="IPR036249">
    <property type="entry name" value="Thioredoxin-like_sf"/>
</dbReference>
<protein>
    <submittedName>
        <fullName evidence="6">Putative glutathione S-transferase-family protein</fullName>
    </submittedName>
</protein>
<dbReference type="PROSITE" id="PS50405">
    <property type="entry name" value="GST_CTER"/>
    <property type="match status" value="1"/>
</dbReference>
<keyword evidence="2 6" id="KW-0808">Transferase</keyword>
<dbReference type="FunFam" id="3.40.30.10:FF:000039">
    <property type="entry name" value="Glutathione S-transferase domain"/>
    <property type="match status" value="1"/>
</dbReference>
<dbReference type="InterPro" id="IPR010987">
    <property type="entry name" value="Glutathione-S-Trfase_C-like"/>
</dbReference>